<evidence type="ECO:0000256" key="8">
    <source>
        <dbReference type="SAM" id="MobiDB-lite"/>
    </source>
</evidence>
<name>A0A3M8WNC0_9ACTN</name>
<dbReference type="EMBL" id="RIBZ01000111">
    <property type="protein sequence ID" value="RNG31582.1"/>
    <property type="molecule type" value="Genomic_DNA"/>
</dbReference>
<evidence type="ECO:0000256" key="5">
    <source>
        <dbReference type="ARBA" id="ARBA00022741"/>
    </source>
</evidence>
<dbReference type="InterPro" id="IPR003593">
    <property type="entry name" value="AAA+_ATPase"/>
</dbReference>
<dbReference type="Pfam" id="PF08352">
    <property type="entry name" value="oligo_HPY"/>
    <property type="match status" value="2"/>
</dbReference>
<keyword evidence="6 10" id="KW-0067">ATP-binding</keyword>
<keyword evidence="3" id="KW-0813">Transport</keyword>
<accession>A0A3M8WNC0</accession>
<dbReference type="InterPro" id="IPR017871">
    <property type="entry name" value="ABC_transporter-like_CS"/>
</dbReference>
<evidence type="ECO:0000256" key="2">
    <source>
        <dbReference type="ARBA" id="ARBA00005417"/>
    </source>
</evidence>
<dbReference type="FunFam" id="3.40.50.300:FF:000016">
    <property type="entry name" value="Oligopeptide ABC transporter ATP-binding component"/>
    <property type="match status" value="2"/>
</dbReference>
<evidence type="ECO:0000256" key="6">
    <source>
        <dbReference type="ARBA" id="ARBA00022840"/>
    </source>
</evidence>
<dbReference type="GO" id="GO:0015833">
    <property type="term" value="P:peptide transport"/>
    <property type="evidence" value="ECO:0007669"/>
    <property type="project" value="InterPro"/>
</dbReference>
<dbReference type="NCBIfam" id="NF007739">
    <property type="entry name" value="PRK10419.1"/>
    <property type="match status" value="2"/>
</dbReference>
<dbReference type="InterPro" id="IPR050388">
    <property type="entry name" value="ABC_Ni/Peptide_Import"/>
</dbReference>
<feature type="compositionally biased region" description="Basic residues" evidence="8">
    <location>
        <begin position="39"/>
        <end position="57"/>
    </location>
</feature>
<comment type="caution">
    <text evidence="10">The sequence shown here is derived from an EMBL/GenBank/DDBJ whole genome shotgun (WGS) entry which is preliminary data.</text>
</comment>
<dbReference type="SMART" id="SM00382">
    <property type="entry name" value="AAA"/>
    <property type="match status" value="2"/>
</dbReference>
<dbReference type="NCBIfam" id="TIGR01727">
    <property type="entry name" value="oligo_HPY"/>
    <property type="match status" value="2"/>
</dbReference>
<evidence type="ECO:0000256" key="7">
    <source>
        <dbReference type="ARBA" id="ARBA00023136"/>
    </source>
</evidence>
<feature type="domain" description="ABC transporter" evidence="9">
    <location>
        <begin position="193"/>
        <end position="442"/>
    </location>
</feature>
<proteinExistence type="inferred from homology"/>
<dbReference type="CDD" id="cd03257">
    <property type="entry name" value="ABC_NikE_OppD_transporters"/>
    <property type="match status" value="2"/>
</dbReference>
<dbReference type="GO" id="GO:0005524">
    <property type="term" value="F:ATP binding"/>
    <property type="evidence" value="ECO:0007669"/>
    <property type="project" value="UniProtKB-KW"/>
</dbReference>
<evidence type="ECO:0000313" key="11">
    <source>
        <dbReference type="Proteomes" id="UP000275401"/>
    </source>
</evidence>
<dbReference type="Proteomes" id="UP000275401">
    <property type="component" value="Unassembled WGS sequence"/>
</dbReference>
<dbReference type="PANTHER" id="PTHR43297:SF2">
    <property type="entry name" value="DIPEPTIDE TRANSPORT ATP-BINDING PROTEIN DPPD"/>
    <property type="match status" value="1"/>
</dbReference>
<dbReference type="Pfam" id="PF00005">
    <property type="entry name" value="ABC_tran"/>
    <property type="match status" value="2"/>
</dbReference>
<comment type="subcellular location">
    <subcellularLocation>
        <location evidence="1">Cell membrane</location>
        <topology evidence="1">Peripheral membrane protein</topology>
    </subcellularLocation>
</comment>
<dbReference type="GO" id="GO:0005886">
    <property type="term" value="C:plasma membrane"/>
    <property type="evidence" value="ECO:0007669"/>
    <property type="project" value="UniProtKB-SubCell"/>
</dbReference>
<dbReference type="PROSITE" id="PS50893">
    <property type="entry name" value="ABC_TRANSPORTER_2"/>
    <property type="match status" value="2"/>
</dbReference>
<dbReference type="PANTHER" id="PTHR43297">
    <property type="entry name" value="OLIGOPEPTIDE TRANSPORT ATP-BINDING PROTEIN APPD"/>
    <property type="match status" value="1"/>
</dbReference>
<dbReference type="InterPro" id="IPR027417">
    <property type="entry name" value="P-loop_NTPase"/>
</dbReference>
<keyword evidence="11" id="KW-1185">Reference proteome</keyword>
<evidence type="ECO:0000259" key="9">
    <source>
        <dbReference type="PROSITE" id="PS50893"/>
    </source>
</evidence>
<feature type="compositionally biased region" description="Basic residues" evidence="8">
    <location>
        <begin position="1"/>
        <end position="16"/>
    </location>
</feature>
<dbReference type="PROSITE" id="PS00211">
    <property type="entry name" value="ABC_TRANSPORTER_1"/>
    <property type="match status" value="2"/>
</dbReference>
<reference evidence="10 11" key="1">
    <citation type="submission" date="2018-11" db="EMBL/GenBank/DDBJ databases">
        <title>The Potential of Streptomyces as Biocontrol Agents against the Tomato grey mould, Botrytis cinerea (Gray mold) Frontiers in Microbiology.</title>
        <authorList>
            <person name="Li D."/>
        </authorList>
    </citation>
    <scope>NUCLEOTIDE SEQUENCE [LARGE SCALE GENOMIC DNA]</scope>
    <source>
        <strain evidence="10 11">NEAU-LD23</strain>
    </source>
</reference>
<dbReference type="SUPFAM" id="SSF52540">
    <property type="entry name" value="P-loop containing nucleoside triphosphate hydrolases"/>
    <property type="match status" value="2"/>
</dbReference>
<dbReference type="GO" id="GO:0016887">
    <property type="term" value="F:ATP hydrolysis activity"/>
    <property type="evidence" value="ECO:0007669"/>
    <property type="project" value="InterPro"/>
</dbReference>
<gene>
    <name evidence="10" type="ORF">EEJ42_08510</name>
</gene>
<feature type="region of interest" description="Disordered" evidence="8">
    <location>
        <begin position="1"/>
        <end position="190"/>
    </location>
</feature>
<feature type="compositionally biased region" description="Basic residues" evidence="8">
    <location>
        <begin position="132"/>
        <end position="145"/>
    </location>
</feature>
<feature type="compositionally biased region" description="Basic residues" evidence="8">
    <location>
        <begin position="89"/>
        <end position="115"/>
    </location>
</feature>
<dbReference type="InterPro" id="IPR003439">
    <property type="entry name" value="ABC_transporter-like_ATP-bd"/>
</dbReference>
<keyword evidence="4" id="KW-1003">Cell membrane</keyword>
<comment type="similarity">
    <text evidence="2">Belongs to the ABC transporter superfamily.</text>
</comment>
<evidence type="ECO:0000256" key="1">
    <source>
        <dbReference type="ARBA" id="ARBA00004202"/>
    </source>
</evidence>
<protein>
    <submittedName>
        <fullName evidence="10">Dipeptide ABC transporter ATP-binding protein</fullName>
    </submittedName>
</protein>
<dbReference type="Gene3D" id="3.40.50.300">
    <property type="entry name" value="P-loop containing nucleotide triphosphate hydrolases"/>
    <property type="match status" value="2"/>
</dbReference>
<keyword evidence="7" id="KW-0472">Membrane</keyword>
<sequence>MARRRVATGARRHHRLPRTDPRHLPGGHPRPRVVPAVPHHPHRRPAHRRTPGPRRLAHPAGQGVRPRRPRTRRPAPETARPPRPAQRDGRHRRQRRRLDGHRHLHRGGTVHRRPGRAAPDAVDRRAAQQRAPVRHPGPHVHHRPRSGAPAALGGLQPDIGRAQRGGEPSVISTTDSTMAEPPAPVTGKGAPLLRVEGLQTEFKLKSGGVKAVNDVSFDIYPGDVLGIVGESGSGKSVTARSIMRMLRPPGEITAGSVRFDGEDLLALPEREMRRRRGAKVAMVFQDPQAALNPVLKVGDQIVEAMTVHGVDKKTARARAVELLEQVGIPDVPTKIDHYPHQFSGGMRQRVVIAIALANDPALLIADEPTTALDVTIQAQILRLLARLRTELGIAIAIITHDMGVVAELCTDVVVMYGGRTVEKGTVEQVFRHPRHPYTAALLEAMPRLDDDRVGQPLPAIPGSPPDPAAPPPGCAFAPRCRYAEDVCTQEPPTLLEIGDAGQTAACFVAQRGDGLPARGDAPATPPPVSRTAPPTAAPVLEIRDLRVDVGSRGRGLFRREPPVYAVDSVSLAVHPGRTLGLVGESGCGKSTLSRGIVGINPIASGSVHVDGTDVSAMREDDLKRVRSSVQYLFQDPYASLNPRRTIGQSLAEALAFRGVGGRDLEAAARDLMTQVGLRPEHLDRYPHAFSGGQRQRIGIARALARQPRTLILDEPVSALDMSIQAQIINLLEKLQNELGLAYLFIAHDLSVVRHLSDTVAVMYLGRIVEHGDVAEVYGNPQHPYTASLLSSSPVPSVSARSRERIVLRGDLPSPANPPSGCRFRTRCPIGPLVHPERTICTETSPELTVTASGQRAACHFAGELAQH</sequence>
<evidence type="ECO:0000313" key="10">
    <source>
        <dbReference type="EMBL" id="RNG31582.1"/>
    </source>
</evidence>
<feature type="domain" description="ABC transporter" evidence="9">
    <location>
        <begin position="551"/>
        <end position="789"/>
    </location>
</feature>
<dbReference type="NCBIfam" id="NF008453">
    <property type="entry name" value="PRK11308.1"/>
    <property type="match status" value="2"/>
</dbReference>
<dbReference type="AlphaFoldDB" id="A0A3M8WNC0"/>
<organism evidence="10 11">
    <name type="scientific">Streptomyces botrytidirepellens</name>
    <dbReference type="NCBI Taxonomy" id="2486417"/>
    <lineage>
        <taxon>Bacteria</taxon>
        <taxon>Bacillati</taxon>
        <taxon>Actinomycetota</taxon>
        <taxon>Actinomycetes</taxon>
        <taxon>Kitasatosporales</taxon>
        <taxon>Streptomycetaceae</taxon>
        <taxon>Streptomyces</taxon>
    </lineage>
</organism>
<dbReference type="InterPro" id="IPR013563">
    <property type="entry name" value="Oligopep_ABC_C"/>
</dbReference>
<keyword evidence="5" id="KW-0547">Nucleotide-binding</keyword>
<evidence type="ECO:0000256" key="3">
    <source>
        <dbReference type="ARBA" id="ARBA00022448"/>
    </source>
</evidence>
<evidence type="ECO:0000256" key="4">
    <source>
        <dbReference type="ARBA" id="ARBA00022475"/>
    </source>
</evidence>